<gene>
    <name evidence="1" type="ORF">TQ35_0002730</name>
</gene>
<protein>
    <submittedName>
        <fullName evidence="1">2-polyprenylphenol hydroxylase</fullName>
    </submittedName>
</protein>
<dbReference type="Proteomes" id="UP000053480">
    <property type="component" value="Unassembled WGS sequence"/>
</dbReference>
<organism evidence="1 2">
    <name type="scientific">Candidatus Aramenus sulfurataquae</name>
    <dbReference type="NCBI Taxonomy" id="1326980"/>
    <lineage>
        <taxon>Archaea</taxon>
        <taxon>Thermoproteota</taxon>
        <taxon>Thermoprotei</taxon>
        <taxon>Sulfolobales</taxon>
        <taxon>Sulfolobaceae</taxon>
        <taxon>Candidatus Aramenus</taxon>
    </lineage>
</organism>
<comment type="caution">
    <text evidence="1">The sequence shown here is derived from an EMBL/GenBank/DDBJ whole genome shotgun (WGS) entry which is preliminary data.</text>
</comment>
<name>A0ACC6TMZ0_9CREN</name>
<sequence length="193" mass="21571">MTYGKLISIKRNGGVYEAEIEVKLEPKPGQFITLVFPKFEVPLSIGDYVDGVLYVHFSSEKIYQLLSKRMEVMVKGPLGRPIALGKKVLGIAEGGLYYDILFPLREAKRKGSEVAVNCKGCRSEFREPLKGETWDTVIASVRDYKALPSKSLVYVRWVKMNCMMGVCGVCEVKGNLPCVEGPFLEVERLVDKG</sequence>
<proteinExistence type="predicted"/>
<evidence type="ECO:0000313" key="1">
    <source>
        <dbReference type="EMBL" id="MEW9491103.1"/>
    </source>
</evidence>
<reference evidence="1" key="1">
    <citation type="submission" date="2024-07" db="EMBL/GenBank/DDBJ databases">
        <title>Metagenome and Metagenome-Assembled Genomes of Archaea from a hot spring from the geothermal field of Los Azufres, Mexico.</title>
        <authorList>
            <person name="Marin-Paredes R."/>
            <person name="Martinez-Romero E."/>
            <person name="Servin-Garciduenas L.E."/>
        </authorList>
    </citation>
    <scope>NUCLEOTIDE SEQUENCE</scope>
    <source>
        <strain evidence="1">AZ1-454</strain>
    </source>
</reference>
<accession>A0ACC6TMZ0</accession>
<dbReference type="EMBL" id="JZWS03000002">
    <property type="protein sequence ID" value="MEW9491103.1"/>
    <property type="molecule type" value="Genomic_DNA"/>
</dbReference>
<evidence type="ECO:0000313" key="2">
    <source>
        <dbReference type="Proteomes" id="UP000053480"/>
    </source>
</evidence>